<dbReference type="Pfam" id="PF02358">
    <property type="entry name" value="Trehalose_PPase"/>
    <property type="match status" value="1"/>
</dbReference>
<dbReference type="GO" id="GO:0003825">
    <property type="term" value="F:alpha,alpha-trehalose-phosphate synthase (UDP-forming) activity"/>
    <property type="evidence" value="ECO:0007669"/>
    <property type="project" value="TreeGrafter"/>
</dbReference>
<gene>
    <name evidence="3" type="ORF">A2008_05880</name>
</gene>
<dbReference type="InterPro" id="IPR023214">
    <property type="entry name" value="HAD_sf"/>
</dbReference>
<comment type="similarity">
    <text evidence="1">In the C-terminal section; belongs to the trehalose phosphatase family.</text>
</comment>
<dbReference type="CDD" id="cd01627">
    <property type="entry name" value="HAD_TPP"/>
    <property type="match status" value="1"/>
</dbReference>
<proteinExistence type="inferred from homology"/>
<evidence type="ECO:0000313" key="4">
    <source>
        <dbReference type="Proteomes" id="UP000178735"/>
    </source>
</evidence>
<reference evidence="3 4" key="1">
    <citation type="journal article" date="2016" name="Nat. Commun.">
        <title>Thousands of microbial genomes shed light on interconnected biogeochemical processes in an aquifer system.</title>
        <authorList>
            <person name="Anantharaman K."/>
            <person name="Brown C.T."/>
            <person name="Hug L.A."/>
            <person name="Sharon I."/>
            <person name="Castelle C.J."/>
            <person name="Probst A.J."/>
            <person name="Thomas B.C."/>
            <person name="Singh A."/>
            <person name="Wilkins M.J."/>
            <person name="Karaoz U."/>
            <person name="Brodie E.L."/>
            <person name="Williams K.H."/>
            <person name="Hubbard S.S."/>
            <person name="Banfield J.F."/>
        </authorList>
    </citation>
    <scope>NUCLEOTIDE SEQUENCE [LARGE SCALE GENOMIC DNA]</scope>
</reference>
<name>A0A1F7WDG5_9BACT</name>
<dbReference type="Gene3D" id="3.40.50.1000">
    <property type="entry name" value="HAD superfamily/HAD-like"/>
    <property type="match status" value="1"/>
</dbReference>
<dbReference type="PANTHER" id="PTHR10788:SF106">
    <property type="entry name" value="BCDNA.GH08860"/>
    <property type="match status" value="1"/>
</dbReference>
<dbReference type="NCBIfam" id="TIGR00685">
    <property type="entry name" value="T6PP"/>
    <property type="match status" value="1"/>
</dbReference>
<protein>
    <submittedName>
        <fullName evidence="3">Bifunctional alpha,alpha-trehalose-phosphate synthase (UDP-forming)/trehalose-phosphatase</fullName>
    </submittedName>
</protein>
<dbReference type="Proteomes" id="UP000178735">
    <property type="component" value="Unassembled WGS sequence"/>
</dbReference>
<dbReference type="AlphaFoldDB" id="A0A1F7WDG5"/>
<dbReference type="PANTHER" id="PTHR10788">
    <property type="entry name" value="TREHALOSE-6-PHOSPHATE SYNTHASE"/>
    <property type="match status" value="1"/>
</dbReference>
<dbReference type="CDD" id="cd03788">
    <property type="entry name" value="GT20_TPS"/>
    <property type="match status" value="1"/>
</dbReference>
<dbReference type="GO" id="GO:0005992">
    <property type="term" value="P:trehalose biosynthetic process"/>
    <property type="evidence" value="ECO:0007669"/>
    <property type="project" value="InterPro"/>
</dbReference>
<dbReference type="SUPFAM" id="SSF53756">
    <property type="entry name" value="UDP-Glycosyltransferase/glycogen phosphorylase"/>
    <property type="match status" value="1"/>
</dbReference>
<dbReference type="GO" id="GO:0005829">
    <property type="term" value="C:cytosol"/>
    <property type="evidence" value="ECO:0007669"/>
    <property type="project" value="TreeGrafter"/>
</dbReference>
<dbReference type="NCBIfam" id="NF011071">
    <property type="entry name" value="PRK14501.1"/>
    <property type="match status" value="1"/>
</dbReference>
<dbReference type="Gene3D" id="3.40.50.2000">
    <property type="entry name" value="Glycogen Phosphorylase B"/>
    <property type="match status" value="2"/>
</dbReference>
<comment type="similarity">
    <text evidence="2">Belongs to the glycosyltransferase 20 family.</text>
</comment>
<dbReference type="EMBL" id="MGFH01000249">
    <property type="protein sequence ID" value="OGM00852.1"/>
    <property type="molecule type" value="Genomic_DNA"/>
</dbReference>
<dbReference type="Pfam" id="PF00982">
    <property type="entry name" value="Glyco_transf_20"/>
    <property type="match status" value="1"/>
</dbReference>
<dbReference type="Gene3D" id="3.30.70.1020">
    <property type="entry name" value="Trehalose-6-phosphate phosphatase related protein, domain 2"/>
    <property type="match status" value="1"/>
</dbReference>
<dbReference type="SUPFAM" id="SSF56784">
    <property type="entry name" value="HAD-like"/>
    <property type="match status" value="1"/>
</dbReference>
<dbReference type="GO" id="GO:0004805">
    <property type="term" value="F:trehalose-phosphatase activity"/>
    <property type="evidence" value="ECO:0007669"/>
    <property type="project" value="TreeGrafter"/>
</dbReference>
<dbReference type="NCBIfam" id="TIGR01484">
    <property type="entry name" value="HAD-SF-IIB"/>
    <property type="match status" value="1"/>
</dbReference>
<evidence type="ECO:0000313" key="3">
    <source>
        <dbReference type="EMBL" id="OGM00852.1"/>
    </source>
</evidence>
<organism evidence="3 4">
    <name type="scientific">Candidatus Wallbacteria bacterium GWC2_49_35</name>
    <dbReference type="NCBI Taxonomy" id="1817813"/>
    <lineage>
        <taxon>Bacteria</taxon>
        <taxon>Candidatus Walliibacteriota</taxon>
    </lineage>
</organism>
<accession>A0A1F7WDG5</accession>
<evidence type="ECO:0000256" key="2">
    <source>
        <dbReference type="ARBA" id="ARBA00008799"/>
    </source>
</evidence>
<evidence type="ECO:0000256" key="1">
    <source>
        <dbReference type="ARBA" id="ARBA00006330"/>
    </source>
</evidence>
<dbReference type="STRING" id="1817813.A2008_05880"/>
<dbReference type="InterPro" id="IPR003337">
    <property type="entry name" value="Trehalose_PPase"/>
</dbReference>
<sequence>MRLIVVSNRLHVTVEEKEGKINYKQSSGGLATGLSSYLDSIKDRDFEISEYLWIGWPGSAISAGKRSEVGAELESKYNCRPVFLSEKVMDKFYLGFCNKTIWPLFHYFPMLTSYSAEHWKQYISVNETFCEAVLEAVRPGDVVWVHDYQLMLLPAMLRKKMPGLAIGYFHHIPFPAFEVFRLLPREWRNSILEGLLGSDLVGFHTHDYTQYFLRCALRMIGLEHNLGAVNCASHTAIADTFPIGIDYEKFNGAAQNPEVKKEIREFKKAFGDKKVILSVDRLDYTKGIINRLKGYELFLERHPQWHGRVVLLSLVVPSRTGVDHYMSMKRQIDEMAGKINGKFGSAGWTPLVYQFRSYSFEALAAVYSISDIGLVTPLRDGMNLVAKEFVASKADGRGVLVLSETAGAAREMGEAIQVNPNDIDEMAAAIKEALDLPLEEQVRRNTQMQKRLKRYDIARWAEDFIRKLLAVKIERSKLETKLLRGDIKKEMLEKYRGGGNRLLLLDYDGTLVPFADSPEKARPGSRLIETLKKLSSAAGNDLVIISGRDRHTLESWFGGTGISMVAEHGAWICEKGRQWRSLKPLKNDWKPQLMQIVERCVDRLPGAFVEEKEFAIVFHYRRSDPELSVLRVSELRDDLINFTANKELQILMGNKALEIRCAGVSKEVGGMHFIVNNKPDFILSVGDDVTDEDLFRALPETVYSVKVGVERSSARYYLPGFAEVNALLEDFSAIEAAKKSEADKN</sequence>
<comment type="caution">
    <text evidence="3">The sequence shown here is derived from an EMBL/GenBank/DDBJ whole genome shotgun (WGS) entry which is preliminary data.</text>
</comment>
<dbReference type="InterPro" id="IPR036412">
    <property type="entry name" value="HAD-like_sf"/>
</dbReference>
<dbReference type="InterPro" id="IPR006379">
    <property type="entry name" value="HAD-SF_hydro_IIB"/>
</dbReference>
<dbReference type="InterPro" id="IPR001830">
    <property type="entry name" value="Glyco_trans_20"/>
</dbReference>